<evidence type="ECO:0000313" key="3">
    <source>
        <dbReference type="Proteomes" id="UP001501638"/>
    </source>
</evidence>
<evidence type="ECO:0000256" key="1">
    <source>
        <dbReference type="SAM" id="MobiDB-lite"/>
    </source>
</evidence>
<comment type="caution">
    <text evidence="2">The sequence shown here is derived from an EMBL/GenBank/DDBJ whole genome shotgun (WGS) entry which is preliminary data.</text>
</comment>
<feature type="compositionally biased region" description="Pro residues" evidence="1">
    <location>
        <begin position="73"/>
        <end position="93"/>
    </location>
</feature>
<feature type="compositionally biased region" description="Polar residues" evidence="1">
    <location>
        <begin position="101"/>
        <end position="111"/>
    </location>
</feature>
<proteinExistence type="predicted"/>
<sequence length="111" mass="11568">MTPSLLVTAAYTGNFPWRQTGNGPSDRVGGGRLALDTVAPAVLGTSGFPGGELAYRYGVRVADEATRAEGFAPRPPRVGTPRPPTRPSPPSAHPHPASTTIARSSPWTSPH</sequence>
<accession>A0ABN3JJI7</accession>
<gene>
    <name evidence="2" type="ORF">GCM10010405_13890</name>
</gene>
<feature type="region of interest" description="Disordered" evidence="1">
    <location>
        <begin position="66"/>
        <end position="111"/>
    </location>
</feature>
<dbReference type="EMBL" id="BAAASZ010000011">
    <property type="protein sequence ID" value="GAA2432197.1"/>
    <property type="molecule type" value="Genomic_DNA"/>
</dbReference>
<evidence type="ECO:0000313" key="2">
    <source>
        <dbReference type="EMBL" id="GAA2432197.1"/>
    </source>
</evidence>
<keyword evidence="3" id="KW-1185">Reference proteome</keyword>
<dbReference type="Proteomes" id="UP001501638">
    <property type="component" value="Unassembled WGS sequence"/>
</dbReference>
<name>A0ABN3JJI7_9ACTN</name>
<organism evidence="2 3">
    <name type="scientific">Streptomyces macrosporus</name>
    <dbReference type="NCBI Taxonomy" id="44032"/>
    <lineage>
        <taxon>Bacteria</taxon>
        <taxon>Bacillati</taxon>
        <taxon>Actinomycetota</taxon>
        <taxon>Actinomycetes</taxon>
        <taxon>Kitasatosporales</taxon>
        <taxon>Streptomycetaceae</taxon>
        <taxon>Streptomyces</taxon>
    </lineage>
</organism>
<reference evidence="2 3" key="1">
    <citation type="journal article" date="2019" name="Int. J. Syst. Evol. Microbiol.">
        <title>The Global Catalogue of Microorganisms (GCM) 10K type strain sequencing project: providing services to taxonomists for standard genome sequencing and annotation.</title>
        <authorList>
            <consortium name="The Broad Institute Genomics Platform"/>
            <consortium name="The Broad Institute Genome Sequencing Center for Infectious Disease"/>
            <person name="Wu L."/>
            <person name="Ma J."/>
        </authorList>
    </citation>
    <scope>NUCLEOTIDE SEQUENCE [LARGE SCALE GENOMIC DNA]</scope>
    <source>
        <strain evidence="2 3">JCM 6305</strain>
    </source>
</reference>
<protein>
    <submittedName>
        <fullName evidence="2">Uncharacterized protein</fullName>
    </submittedName>
</protein>